<protein>
    <submittedName>
        <fullName evidence="3">Uncharacterized protein</fullName>
    </submittedName>
</protein>
<evidence type="ECO:0000313" key="3">
    <source>
        <dbReference type="WBParaSite" id="Gr19_v10_g11287.t1"/>
    </source>
</evidence>
<reference evidence="3" key="1">
    <citation type="submission" date="2022-11" db="UniProtKB">
        <authorList>
            <consortium name="WormBaseParasite"/>
        </authorList>
    </citation>
    <scope>IDENTIFICATION</scope>
</reference>
<feature type="compositionally biased region" description="Low complexity" evidence="1">
    <location>
        <begin position="58"/>
        <end position="72"/>
    </location>
</feature>
<name>A0A914GUA8_GLORO</name>
<accession>A0A914GUA8</accession>
<evidence type="ECO:0000256" key="1">
    <source>
        <dbReference type="SAM" id="MobiDB-lite"/>
    </source>
</evidence>
<dbReference type="Proteomes" id="UP000887572">
    <property type="component" value="Unplaced"/>
</dbReference>
<dbReference type="WBParaSite" id="Gr19_v10_g11287.t1">
    <property type="protein sequence ID" value="Gr19_v10_g11287.t1"/>
    <property type="gene ID" value="Gr19_v10_g11287"/>
</dbReference>
<dbReference type="AlphaFoldDB" id="A0A914GUA8"/>
<sequence length="236" mass="27019">MELGDSFDERILPLLLIRRHIRLGMGYLFQCLDPSPPDESVRHFWHIRGVIIDVAVPTSSSSTAHQQQQNNSPSTDTLHVETNGGQRINRKASEQKHSNSPKRRPAMSKRDKVQRLPPGVLYVYEGRLVYRGRRWGRWCVWHRELDELEVELCDINDVNVVEEFVSQKDNRSIRCAGPLVDVLVSSSSGGSHFGVLTDSADVIGKELRDTFQRHRQRPRIFQFNSVDIEGVEIDVP</sequence>
<proteinExistence type="predicted"/>
<organism evidence="2 3">
    <name type="scientific">Globodera rostochiensis</name>
    <name type="common">Golden nematode worm</name>
    <name type="synonym">Heterodera rostochiensis</name>
    <dbReference type="NCBI Taxonomy" id="31243"/>
    <lineage>
        <taxon>Eukaryota</taxon>
        <taxon>Metazoa</taxon>
        <taxon>Ecdysozoa</taxon>
        <taxon>Nematoda</taxon>
        <taxon>Chromadorea</taxon>
        <taxon>Rhabditida</taxon>
        <taxon>Tylenchina</taxon>
        <taxon>Tylenchomorpha</taxon>
        <taxon>Tylenchoidea</taxon>
        <taxon>Heteroderidae</taxon>
        <taxon>Heteroderinae</taxon>
        <taxon>Globodera</taxon>
    </lineage>
</organism>
<evidence type="ECO:0000313" key="2">
    <source>
        <dbReference type="Proteomes" id="UP000887572"/>
    </source>
</evidence>
<feature type="region of interest" description="Disordered" evidence="1">
    <location>
        <begin position="58"/>
        <end position="112"/>
    </location>
</feature>
<keyword evidence="2" id="KW-1185">Reference proteome</keyword>